<proteinExistence type="predicted"/>
<accession>A0A972FS97</accession>
<dbReference type="Proteomes" id="UP000712080">
    <property type="component" value="Unassembled WGS sequence"/>
</dbReference>
<dbReference type="InterPro" id="IPR021958">
    <property type="entry name" value="DUF3575"/>
</dbReference>
<gene>
    <name evidence="2" type="ORF">G6047_01025</name>
</gene>
<sequence>MKKTLFFSLFLITLGTYAQSKHEVKWNIANTIAFASAEIGYEYLFDENQSVGAELLINDTYNLSIGRQVKDFNTNSFQLTYSYYVNGHNSSFVISPMLKFRTGDYQKTASDPKIDMDSFILGIQMGYKWILNDKFTFGPYGSIGRNFSDKVNDEFDTAVEFHAGFGIGYRF</sequence>
<organism evidence="2 3">
    <name type="scientific">Flavobacterium silvaticum</name>
    <dbReference type="NCBI Taxonomy" id="1852020"/>
    <lineage>
        <taxon>Bacteria</taxon>
        <taxon>Pseudomonadati</taxon>
        <taxon>Bacteroidota</taxon>
        <taxon>Flavobacteriia</taxon>
        <taxon>Flavobacteriales</taxon>
        <taxon>Flavobacteriaceae</taxon>
        <taxon>Flavobacterium</taxon>
    </lineage>
</organism>
<dbReference type="AlphaFoldDB" id="A0A972FS97"/>
<keyword evidence="1" id="KW-0732">Signal</keyword>
<comment type="caution">
    <text evidence="2">The sequence shown here is derived from an EMBL/GenBank/DDBJ whole genome shotgun (WGS) entry which is preliminary data.</text>
</comment>
<protein>
    <submittedName>
        <fullName evidence="2">DUF3575 domain-containing protein</fullName>
    </submittedName>
</protein>
<evidence type="ECO:0000313" key="2">
    <source>
        <dbReference type="EMBL" id="NMH26600.1"/>
    </source>
</evidence>
<dbReference type="Pfam" id="PF12099">
    <property type="entry name" value="DUF3575"/>
    <property type="match status" value="1"/>
</dbReference>
<dbReference type="RefSeq" id="WP_169525557.1">
    <property type="nucleotide sequence ID" value="NZ_JAAMPU010000093.1"/>
</dbReference>
<feature type="chain" id="PRO_5036915522" evidence="1">
    <location>
        <begin position="19"/>
        <end position="171"/>
    </location>
</feature>
<dbReference type="InterPro" id="IPR036709">
    <property type="entry name" value="Autotransporte_beta_dom_sf"/>
</dbReference>
<evidence type="ECO:0000313" key="3">
    <source>
        <dbReference type="Proteomes" id="UP000712080"/>
    </source>
</evidence>
<dbReference type="EMBL" id="JAAMPU010000093">
    <property type="protein sequence ID" value="NMH26600.1"/>
    <property type="molecule type" value="Genomic_DNA"/>
</dbReference>
<name>A0A972FS97_9FLAO</name>
<feature type="signal peptide" evidence="1">
    <location>
        <begin position="1"/>
        <end position="18"/>
    </location>
</feature>
<dbReference type="SUPFAM" id="SSF103515">
    <property type="entry name" value="Autotransporter"/>
    <property type="match status" value="1"/>
</dbReference>
<reference evidence="2" key="1">
    <citation type="submission" date="2020-02" db="EMBL/GenBank/DDBJ databases">
        <title>Flavobacterium sp. genome.</title>
        <authorList>
            <person name="Jung H.S."/>
            <person name="Baek J.H."/>
            <person name="Jeon C.O."/>
        </authorList>
    </citation>
    <scope>NUCLEOTIDE SEQUENCE</scope>
    <source>
        <strain evidence="2">SE-s28</strain>
    </source>
</reference>
<evidence type="ECO:0000256" key="1">
    <source>
        <dbReference type="SAM" id="SignalP"/>
    </source>
</evidence>
<keyword evidence="3" id="KW-1185">Reference proteome</keyword>